<dbReference type="InterPro" id="IPR038717">
    <property type="entry name" value="Tc1-like_DDE_dom"/>
</dbReference>
<dbReference type="Gene3D" id="3.30.420.10">
    <property type="entry name" value="Ribonuclease H-like superfamily/Ribonuclease H"/>
    <property type="match status" value="1"/>
</dbReference>
<keyword evidence="2" id="KW-0540">Nuclease</keyword>
<dbReference type="Pfam" id="PF13358">
    <property type="entry name" value="DDE_3"/>
    <property type="match status" value="1"/>
</dbReference>
<organism evidence="2">
    <name type="scientific">Trepomonas sp. PC1</name>
    <dbReference type="NCBI Taxonomy" id="1076344"/>
    <lineage>
        <taxon>Eukaryota</taxon>
        <taxon>Metamonada</taxon>
        <taxon>Diplomonadida</taxon>
        <taxon>Hexamitidae</taxon>
        <taxon>Hexamitinae</taxon>
        <taxon>Trepomonas</taxon>
    </lineage>
</organism>
<gene>
    <name evidence="2" type="ORF">TPC1_17457</name>
</gene>
<dbReference type="InterPro" id="IPR052709">
    <property type="entry name" value="Transposase-MT_Hybrid"/>
</dbReference>
<reference evidence="2" key="1">
    <citation type="submission" date="2015-07" db="EMBL/GenBank/DDBJ databases">
        <title>Adaptation to a free-living lifestyle via gene acquisitions in the diplomonad Trepomonas sp. PC1.</title>
        <authorList>
            <person name="Xu F."/>
            <person name="Jerlstrom-Hultqvist J."/>
            <person name="Kolisko M."/>
            <person name="Simpson A.G.B."/>
            <person name="Roger A.J."/>
            <person name="Svard S.G."/>
            <person name="Andersson J.O."/>
        </authorList>
    </citation>
    <scope>NUCLEOTIDE SEQUENCE</scope>
    <source>
        <strain evidence="2">PC1</strain>
    </source>
</reference>
<dbReference type="PANTHER" id="PTHR46060">
    <property type="entry name" value="MARINER MOS1 TRANSPOSASE-LIKE PROTEIN"/>
    <property type="match status" value="1"/>
</dbReference>
<sequence>MLLNSQKAIISRFGILPLLIEIIHLNRSERDLNSSLESQFVANKFLIFWQSFTQSAIQRGMVRHFPKNMLTIGWLGVLKDKTGLLKTGLVNDEAIRSEQYVEIIREYAQDLMIDDDLMLQQDNAPIHASAYTKYQFDIMGLDVIDWPSKSPDLNPIEHLWANIKRKLKGMKFSNRASFEQEIINQWNSVSQDDLRKLVESMPGRVQKCIKAKGWYFQ</sequence>
<dbReference type="InterPro" id="IPR036397">
    <property type="entry name" value="RNaseH_sf"/>
</dbReference>
<proteinExistence type="predicted"/>
<dbReference type="PANTHER" id="PTHR46060:SF1">
    <property type="entry name" value="MARINER MOS1 TRANSPOSASE-LIKE PROTEIN"/>
    <property type="match status" value="1"/>
</dbReference>
<evidence type="ECO:0000313" key="2">
    <source>
        <dbReference type="EMBL" id="JAP91042.1"/>
    </source>
</evidence>
<dbReference type="EMBL" id="GDID01005564">
    <property type="protein sequence ID" value="JAP91042.1"/>
    <property type="molecule type" value="Transcribed_RNA"/>
</dbReference>
<dbReference type="GO" id="GO:0003676">
    <property type="term" value="F:nucleic acid binding"/>
    <property type="evidence" value="ECO:0007669"/>
    <property type="project" value="InterPro"/>
</dbReference>
<keyword evidence="2" id="KW-0378">Hydrolase</keyword>
<keyword evidence="2" id="KW-0255">Endonuclease</keyword>
<dbReference type="GO" id="GO:0004519">
    <property type="term" value="F:endonuclease activity"/>
    <property type="evidence" value="ECO:0007669"/>
    <property type="project" value="UniProtKB-KW"/>
</dbReference>
<dbReference type="AlphaFoldDB" id="A0A146K2C2"/>
<feature type="domain" description="Tc1-like transposase DDE" evidence="1">
    <location>
        <begin position="74"/>
        <end position="176"/>
    </location>
</feature>
<accession>A0A146K2C2</accession>
<name>A0A146K2C2_9EUKA</name>
<evidence type="ECO:0000259" key="1">
    <source>
        <dbReference type="Pfam" id="PF13358"/>
    </source>
</evidence>
<protein>
    <submittedName>
        <fullName evidence="2">DDE superfamily endonuclease domain containing protein</fullName>
    </submittedName>
</protein>